<reference evidence="1 2" key="1">
    <citation type="submission" date="2018-11" db="EMBL/GenBank/DDBJ databases">
        <authorList>
            <consortium name="Pathogen Informatics"/>
        </authorList>
    </citation>
    <scope>NUCLEOTIDE SEQUENCE [LARGE SCALE GENOMIC DNA]</scope>
    <source>
        <strain evidence="1 2">Zambia</strain>
    </source>
</reference>
<evidence type="ECO:0000313" key="2">
    <source>
        <dbReference type="Proteomes" id="UP000277204"/>
    </source>
</evidence>
<proteinExistence type="predicted"/>
<dbReference type="AlphaFoldDB" id="A0A183NBP2"/>
<dbReference type="EMBL" id="UZAI01021670">
    <property type="protein sequence ID" value="VDP56162.1"/>
    <property type="molecule type" value="Genomic_DNA"/>
</dbReference>
<sequence>MKTSTSDEKHRIKWTGRMQLDDLNFTDDLGLLFHTHQQMQVKTNSVTAASVCISKPEHTHYKKKDPQIQHEEHQPNHS</sequence>
<evidence type="ECO:0000313" key="1">
    <source>
        <dbReference type="EMBL" id="VDP56162.1"/>
    </source>
</evidence>
<dbReference type="Proteomes" id="UP000277204">
    <property type="component" value="Unassembled WGS sequence"/>
</dbReference>
<organism evidence="1 2">
    <name type="scientific">Schistosoma margrebowiei</name>
    <dbReference type="NCBI Taxonomy" id="48269"/>
    <lineage>
        <taxon>Eukaryota</taxon>
        <taxon>Metazoa</taxon>
        <taxon>Spiralia</taxon>
        <taxon>Lophotrochozoa</taxon>
        <taxon>Platyhelminthes</taxon>
        <taxon>Trematoda</taxon>
        <taxon>Digenea</taxon>
        <taxon>Strigeidida</taxon>
        <taxon>Schistosomatoidea</taxon>
        <taxon>Schistosomatidae</taxon>
        <taxon>Schistosoma</taxon>
    </lineage>
</organism>
<keyword evidence="2" id="KW-1185">Reference proteome</keyword>
<protein>
    <submittedName>
        <fullName evidence="1">Uncharacterized protein</fullName>
    </submittedName>
</protein>
<gene>
    <name evidence="1" type="ORF">SMRZ_LOCUS25717</name>
</gene>
<name>A0A183NBP2_9TREM</name>
<accession>A0A183NBP2</accession>